<proteinExistence type="predicted"/>
<dbReference type="PANTHER" id="PTHR30332:SF24">
    <property type="entry name" value="SECRETIN GSPD-RELATED"/>
    <property type="match status" value="1"/>
</dbReference>
<gene>
    <name evidence="5" type="ORF">METZ01_LOCUS492178</name>
</gene>
<dbReference type="Pfam" id="PF03958">
    <property type="entry name" value="Secretin_N"/>
    <property type="match status" value="1"/>
</dbReference>
<dbReference type="GO" id="GO:0016020">
    <property type="term" value="C:membrane"/>
    <property type="evidence" value="ECO:0007669"/>
    <property type="project" value="UniProtKB-SubCell"/>
</dbReference>
<dbReference type="PANTHER" id="PTHR30332">
    <property type="entry name" value="PROBABLE GENERAL SECRETION PATHWAY PROTEIN D"/>
    <property type="match status" value="1"/>
</dbReference>
<keyword evidence="3" id="KW-0472">Membrane</keyword>
<evidence type="ECO:0000256" key="3">
    <source>
        <dbReference type="ARBA" id="ARBA00023136"/>
    </source>
</evidence>
<feature type="non-terminal residue" evidence="5">
    <location>
        <position position="237"/>
    </location>
</feature>
<feature type="non-terminal residue" evidence="5">
    <location>
        <position position="1"/>
    </location>
</feature>
<dbReference type="EMBL" id="UINC01214202">
    <property type="protein sequence ID" value="SVE39324.1"/>
    <property type="molecule type" value="Genomic_DNA"/>
</dbReference>
<feature type="domain" description="NolW-like" evidence="4">
    <location>
        <begin position="61"/>
        <end position="140"/>
    </location>
</feature>
<organism evidence="5">
    <name type="scientific">marine metagenome</name>
    <dbReference type="NCBI Taxonomy" id="408172"/>
    <lineage>
        <taxon>unclassified sequences</taxon>
        <taxon>metagenomes</taxon>
        <taxon>ecological metagenomes</taxon>
    </lineage>
</organism>
<name>A0A383D4U1_9ZZZZ</name>
<protein>
    <recommendedName>
        <fullName evidence="4">NolW-like domain-containing protein</fullName>
    </recommendedName>
</protein>
<evidence type="ECO:0000313" key="5">
    <source>
        <dbReference type="EMBL" id="SVE39324.1"/>
    </source>
</evidence>
<evidence type="ECO:0000259" key="4">
    <source>
        <dbReference type="Pfam" id="PF03958"/>
    </source>
</evidence>
<dbReference type="GO" id="GO:0009306">
    <property type="term" value="P:protein secretion"/>
    <property type="evidence" value="ECO:0007669"/>
    <property type="project" value="TreeGrafter"/>
</dbReference>
<dbReference type="AlphaFoldDB" id="A0A383D4U1"/>
<dbReference type="InterPro" id="IPR005644">
    <property type="entry name" value="NolW-like"/>
</dbReference>
<evidence type="ECO:0000256" key="2">
    <source>
        <dbReference type="ARBA" id="ARBA00022729"/>
    </source>
</evidence>
<dbReference type="GO" id="GO:0015627">
    <property type="term" value="C:type II protein secretion system complex"/>
    <property type="evidence" value="ECO:0007669"/>
    <property type="project" value="TreeGrafter"/>
</dbReference>
<evidence type="ECO:0000256" key="1">
    <source>
        <dbReference type="ARBA" id="ARBA00004370"/>
    </source>
</evidence>
<sequence>AFNSALTSTAAAAGESSLVPIRFAVDQRTNSIIASGSRSDLDVVEVLLLRLDQSDVEARRTEVYRLKNAPAADVANAISTFLNTQRQLVQQQLLLAQAVSPFEQIDREVIVVAEPVTNSLIISATPRYFDQIQGVVDDLDYRLKMVMVQVIVAQVELSDGHEMGVEFGLQDSLLADRGLVLGTNVTQSQIASGETLAGLAASALGVGRTSATFGYGGMVLSAANESVNVIIRALQDE</sequence>
<dbReference type="InterPro" id="IPR050810">
    <property type="entry name" value="Bact_Secretion_Sys_Channel"/>
</dbReference>
<dbReference type="Gene3D" id="3.30.1370.120">
    <property type="match status" value="2"/>
</dbReference>
<keyword evidence="2" id="KW-0732">Signal</keyword>
<dbReference type="InterPro" id="IPR038591">
    <property type="entry name" value="NolW-like_sf"/>
</dbReference>
<comment type="subcellular location">
    <subcellularLocation>
        <location evidence="1">Membrane</location>
    </subcellularLocation>
</comment>
<reference evidence="5" key="1">
    <citation type="submission" date="2018-05" db="EMBL/GenBank/DDBJ databases">
        <authorList>
            <person name="Lanie J.A."/>
            <person name="Ng W.-L."/>
            <person name="Kazmierczak K.M."/>
            <person name="Andrzejewski T.M."/>
            <person name="Davidsen T.M."/>
            <person name="Wayne K.J."/>
            <person name="Tettelin H."/>
            <person name="Glass J.I."/>
            <person name="Rusch D."/>
            <person name="Podicherti R."/>
            <person name="Tsui H.-C.T."/>
            <person name="Winkler M.E."/>
        </authorList>
    </citation>
    <scope>NUCLEOTIDE SEQUENCE</scope>
</reference>
<accession>A0A383D4U1</accession>